<dbReference type="Pfam" id="PF05521">
    <property type="entry name" value="Phage_HCP"/>
    <property type="match status" value="1"/>
</dbReference>
<dbReference type="EMBL" id="JAGGKK010000020">
    <property type="protein sequence ID" value="MBP1950294.1"/>
    <property type="molecule type" value="Genomic_DNA"/>
</dbReference>
<keyword evidence="2" id="KW-1185">Reference proteome</keyword>
<dbReference type="RefSeq" id="WP_209481780.1">
    <property type="nucleotide sequence ID" value="NZ_JAGGKK010000020.1"/>
</dbReference>
<organism evidence="1 2">
    <name type="scientific">Virgibacillus litoralis</name>
    <dbReference type="NCBI Taxonomy" id="578221"/>
    <lineage>
        <taxon>Bacteria</taxon>
        <taxon>Bacillati</taxon>
        <taxon>Bacillota</taxon>
        <taxon>Bacilli</taxon>
        <taxon>Bacillales</taxon>
        <taxon>Bacillaceae</taxon>
        <taxon>Virgibacillus</taxon>
    </lineage>
</organism>
<proteinExistence type="predicted"/>
<dbReference type="InterPro" id="IPR008767">
    <property type="entry name" value="Phage_SPP1_head-tail_adaptor"/>
</dbReference>
<name>A0ABS4HI65_9BACI</name>
<protein>
    <submittedName>
        <fullName evidence="1">SPP1 family predicted phage head-tail adaptor</fullName>
    </submittedName>
</protein>
<evidence type="ECO:0000313" key="1">
    <source>
        <dbReference type="EMBL" id="MBP1950294.1"/>
    </source>
</evidence>
<gene>
    <name evidence="1" type="ORF">J2Z82_003251</name>
</gene>
<accession>A0ABS4HI65</accession>
<reference evidence="1 2" key="1">
    <citation type="submission" date="2021-03" db="EMBL/GenBank/DDBJ databases">
        <title>Genomic Encyclopedia of Type Strains, Phase IV (KMG-IV): sequencing the most valuable type-strain genomes for metagenomic binning, comparative biology and taxonomic classification.</title>
        <authorList>
            <person name="Goeker M."/>
        </authorList>
    </citation>
    <scope>NUCLEOTIDE SEQUENCE [LARGE SCALE GENOMIC DNA]</scope>
    <source>
        <strain evidence="1 2">DSM 21085</strain>
    </source>
</reference>
<dbReference type="Gene3D" id="2.40.10.270">
    <property type="entry name" value="Bacteriophage SPP1 head-tail adaptor protein"/>
    <property type="match status" value="1"/>
</dbReference>
<comment type="caution">
    <text evidence="1">The sequence shown here is derived from an EMBL/GenBank/DDBJ whole genome shotgun (WGS) entry which is preliminary data.</text>
</comment>
<dbReference type="Proteomes" id="UP001519328">
    <property type="component" value="Unassembled WGS sequence"/>
</dbReference>
<dbReference type="NCBIfam" id="TIGR01563">
    <property type="entry name" value="gp16_SPP1"/>
    <property type="match status" value="1"/>
</dbReference>
<dbReference type="InterPro" id="IPR038666">
    <property type="entry name" value="SSP1_head-tail_sf"/>
</dbReference>
<sequence>MTNPSKYRHRVSVQKVTKERIDGQFVDTWSEYKKLWASREDKGGDEYFEAKAANAIRTVIWTIRFDKELYKNGEGRRFFYNDQSYEVKSVADVKGLRKELEIITEAVVASAS</sequence>
<evidence type="ECO:0000313" key="2">
    <source>
        <dbReference type="Proteomes" id="UP001519328"/>
    </source>
</evidence>